<dbReference type="GO" id="GO:0016491">
    <property type="term" value="F:oxidoreductase activity"/>
    <property type="evidence" value="ECO:0007669"/>
    <property type="project" value="InterPro"/>
</dbReference>
<organism evidence="2">
    <name type="scientific">Streptomyces sp. SID12501</name>
    <dbReference type="NCBI Taxonomy" id="2706042"/>
    <lineage>
        <taxon>Bacteria</taxon>
        <taxon>Bacillati</taxon>
        <taxon>Actinomycetota</taxon>
        <taxon>Actinomycetes</taxon>
        <taxon>Kitasatosporales</taxon>
        <taxon>Streptomycetaceae</taxon>
        <taxon>Streptomyces</taxon>
    </lineage>
</organism>
<dbReference type="RefSeq" id="WP_369335592.1">
    <property type="nucleotide sequence ID" value="NZ_JAAGLU010000699.1"/>
</dbReference>
<proteinExistence type="predicted"/>
<dbReference type="Pfam" id="PF03358">
    <property type="entry name" value="FMN_red"/>
    <property type="match status" value="1"/>
</dbReference>
<gene>
    <name evidence="2" type="ORF">G3I71_47985</name>
</gene>
<feature type="domain" description="NADPH-dependent FMN reductase-like" evidence="1">
    <location>
        <begin position="5"/>
        <end position="47"/>
    </location>
</feature>
<accession>A0A6B3C988</accession>
<evidence type="ECO:0000313" key="2">
    <source>
        <dbReference type="EMBL" id="NEC93301.1"/>
    </source>
</evidence>
<feature type="non-terminal residue" evidence="2">
    <location>
        <position position="48"/>
    </location>
</feature>
<dbReference type="AlphaFoldDB" id="A0A6B3C988"/>
<sequence>MVKTVAVMVGSLRKESINHKLMKALQKLADGRLQFHLLHIGDLPHYDD</sequence>
<dbReference type="SUPFAM" id="SSF52218">
    <property type="entry name" value="Flavoproteins"/>
    <property type="match status" value="1"/>
</dbReference>
<protein>
    <submittedName>
        <fullName evidence="2">NADPH-dependent FMN reductase</fullName>
    </submittedName>
</protein>
<name>A0A6B3C988_9ACTN</name>
<reference evidence="2" key="1">
    <citation type="submission" date="2020-01" db="EMBL/GenBank/DDBJ databases">
        <title>Insect and environment-associated Actinomycetes.</title>
        <authorList>
            <person name="Currrie C."/>
            <person name="Chevrette M."/>
            <person name="Carlson C."/>
            <person name="Stubbendieck R."/>
            <person name="Wendt-Pienkowski E."/>
        </authorList>
    </citation>
    <scope>NUCLEOTIDE SEQUENCE</scope>
    <source>
        <strain evidence="2">SID12501</strain>
    </source>
</reference>
<dbReference type="InterPro" id="IPR029039">
    <property type="entry name" value="Flavoprotein-like_sf"/>
</dbReference>
<dbReference type="EMBL" id="JAAGLU010000699">
    <property type="protein sequence ID" value="NEC93301.1"/>
    <property type="molecule type" value="Genomic_DNA"/>
</dbReference>
<dbReference type="InterPro" id="IPR005025">
    <property type="entry name" value="FMN_Rdtase-like_dom"/>
</dbReference>
<comment type="caution">
    <text evidence="2">The sequence shown here is derived from an EMBL/GenBank/DDBJ whole genome shotgun (WGS) entry which is preliminary data.</text>
</comment>
<evidence type="ECO:0000259" key="1">
    <source>
        <dbReference type="Pfam" id="PF03358"/>
    </source>
</evidence>
<dbReference type="Gene3D" id="3.40.50.360">
    <property type="match status" value="1"/>
</dbReference>